<feature type="transmembrane region" description="Helical" evidence="1">
    <location>
        <begin position="45"/>
        <end position="63"/>
    </location>
</feature>
<dbReference type="EMBL" id="QFBC01000025">
    <property type="protein sequence ID" value="PWE52458.1"/>
    <property type="molecule type" value="Genomic_DNA"/>
</dbReference>
<reference evidence="2 3" key="1">
    <citation type="submission" date="2018-05" db="EMBL/GenBank/DDBJ databases">
        <title>The draft genome of strain NS-104.</title>
        <authorList>
            <person name="Hang P."/>
            <person name="Jiang J."/>
        </authorList>
    </citation>
    <scope>NUCLEOTIDE SEQUENCE [LARGE SCALE GENOMIC DNA]</scope>
    <source>
        <strain evidence="2 3">NS-104</strain>
    </source>
</reference>
<dbReference type="Proteomes" id="UP000245252">
    <property type="component" value="Unassembled WGS sequence"/>
</dbReference>
<dbReference type="AlphaFoldDB" id="A0A2U2DGR4"/>
<protein>
    <recommendedName>
        <fullName evidence="4">DUF2628 domain-containing protein</fullName>
    </recommendedName>
</protein>
<gene>
    <name evidence="2" type="ORF">DEM27_30835</name>
</gene>
<keyword evidence="1" id="KW-0812">Transmembrane</keyword>
<keyword evidence="3" id="KW-1185">Reference proteome</keyword>
<sequence length="161" mass="17241">MASFLVLIPPGGPFADHAGTRFLRDGFSFFGFVLPAIWLFTQRAWVLGLAVLVIQIAALTLMAQDGLAPVVAVVLFAVSLLTALEGVHIQSMLLQHRGWVLDDVVVAETLGDAEDIYFGSLPMTEETARPVAADWSRTSQSSASRTPGGATFGLFDYDGGR</sequence>
<keyword evidence="1" id="KW-0472">Membrane</keyword>
<evidence type="ECO:0000313" key="3">
    <source>
        <dbReference type="Proteomes" id="UP000245252"/>
    </source>
</evidence>
<dbReference type="RefSeq" id="WP_109462075.1">
    <property type="nucleotide sequence ID" value="NZ_QFBC01000025.1"/>
</dbReference>
<dbReference type="OrthoDB" id="7285394at2"/>
<keyword evidence="1" id="KW-1133">Transmembrane helix</keyword>
<proteinExistence type="predicted"/>
<evidence type="ECO:0000313" key="2">
    <source>
        <dbReference type="EMBL" id="PWE52458.1"/>
    </source>
</evidence>
<comment type="caution">
    <text evidence="2">The sequence shown here is derived from an EMBL/GenBank/DDBJ whole genome shotgun (WGS) entry which is preliminary data.</text>
</comment>
<name>A0A2U2DGR4_9HYPH</name>
<organism evidence="2 3">
    <name type="scientific">Metarhizobium album</name>
    <dbReference type="NCBI Taxonomy" id="2182425"/>
    <lineage>
        <taxon>Bacteria</taxon>
        <taxon>Pseudomonadati</taxon>
        <taxon>Pseudomonadota</taxon>
        <taxon>Alphaproteobacteria</taxon>
        <taxon>Hyphomicrobiales</taxon>
        <taxon>Rhizobiaceae</taxon>
        <taxon>Metarhizobium</taxon>
    </lineage>
</organism>
<dbReference type="InterPro" id="IPR024399">
    <property type="entry name" value="DUF2628"/>
</dbReference>
<feature type="transmembrane region" description="Helical" evidence="1">
    <location>
        <begin position="22"/>
        <end position="40"/>
    </location>
</feature>
<evidence type="ECO:0000256" key="1">
    <source>
        <dbReference type="SAM" id="Phobius"/>
    </source>
</evidence>
<feature type="transmembrane region" description="Helical" evidence="1">
    <location>
        <begin position="69"/>
        <end position="87"/>
    </location>
</feature>
<dbReference type="Pfam" id="PF10947">
    <property type="entry name" value="DUF2628"/>
    <property type="match status" value="1"/>
</dbReference>
<accession>A0A2U2DGR4</accession>
<evidence type="ECO:0008006" key="4">
    <source>
        <dbReference type="Google" id="ProtNLM"/>
    </source>
</evidence>